<dbReference type="Proteomes" id="UP000032900">
    <property type="component" value="Unassembled WGS sequence"/>
</dbReference>
<gene>
    <name evidence="1" type="ORF">JCM15548_116</name>
</gene>
<proteinExistence type="predicted"/>
<dbReference type="STRING" id="1236989.JCM15548_116"/>
<dbReference type="EMBL" id="BAZW01000001">
    <property type="protein sequence ID" value="GAO28058.1"/>
    <property type="molecule type" value="Genomic_DNA"/>
</dbReference>
<comment type="caution">
    <text evidence="1">The sequence shown here is derived from an EMBL/GenBank/DDBJ whole genome shotgun (WGS) entry which is preliminary data.</text>
</comment>
<organism evidence="1 2">
    <name type="scientific">Geofilum rubicundum JCM 15548</name>
    <dbReference type="NCBI Taxonomy" id="1236989"/>
    <lineage>
        <taxon>Bacteria</taxon>
        <taxon>Pseudomonadati</taxon>
        <taxon>Bacteroidota</taxon>
        <taxon>Bacteroidia</taxon>
        <taxon>Marinilabiliales</taxon>
        <taxon>Marinilabiliaceae</taxon>
        <taxon>Geofilum</taxon>
    </lineage>
</organism>
<keyword evidence="2" id="KW-1185">Reference proteome</keyword>
<reference evidence="1 2" key="1">
    <citation type="journal article" date="2015" name="Microbes Environ.">
        <title>Distribution and evolution of nitrogen fixation genes in the phylum bacteroidetes.</title>
        <authorList>
            <person name="Inoue J."/>
            <person name="Oshima K."/>
            <person name="Suda W."/>
            <person name="Sakamoto M."/>
            <person name="Iino T."/>
            <person name="Noda S."/>
            <person name="Hongoh Y."/>
            <person name="Hattori M."/>
            <person name="Ohkuma M."/>
        </authorList>
    </citation>
    <scope>NUCLEOTIDE SEQUENCE [LARGE SCALE GENOMIC DNA]</scope>
    <source>
        <strain evidence="1">JCM 15548</strain>
    </source>
</reference>
<sequence>MTTKAINWTIIVILLFGLGTWGCDDDDKVWVADSDPELSLTAEEIHSDQGRTIQIKGNIKDELGIKSIHLNIDEWFLDREILISSSDSLVKDYPLDYAFLVPEDAEEKGHIIKVTVYNMGNRSVSQNVTIYMDGDFDGPTMTINSPVNGLTQAPDEEIPVDLSVDLSDARQLGYFIVEEASLEFRDSISYMGSGLTAANYSNTVMLPATVLNTTLTLWWPTVPATPSAAVGW</sequence>
<dbReference type="AlphaFoldDB" id="A0A0E9LRZ1"/>
<evidence type="ECO:0000313" key="1">
    <source>
        <dbReference type="EMBL" id="GAO28058.1"/>
    </source>
</evidence>
<name>A0A0E9LRZ1_9BACT</name>
<evidence type="ECO:0000313" key="2">
    <source>
        <dbReference type="Proteomes" id="UP000032900"/>
    </source>
</evidence>
<dbReference type="RefSeq" id="WP_227625272.1">
    <property type="nucleotide sequence ID" value="NZ_BAZW01000001.1"/>
</dbReference>
<protein>
    <submittedName>
        <fullName evidence="1">Uncharacterized protein</fullName>
    </submittedName>
</protein>
<accession>A0A0E9LRZ1</accession>